<keyword evidence="1" id="KW-0813">Transport</keyword>
<dbReference type="Proteomes" id="UP000830167">
    <property type="component" value="Chromosome"/>
</dbReference>
<dbReference type="InterPro" id="IPR027417">
    <property type="entry name" value="P-loop_NTPase"/>
</dbReference>
<keyword evidence="3 5" id="KW-0067">ATP-binding</keyword>
<dbReference type="Pfam" id="PF00005">
    <property type="entry name" value="ABC_tran"/>
    <property type="match status" value="1"/>
</dbReference>
<reference evidence="5" key="1">
    <citation type="submission" date="2021-12" db="EMBL/GenBank/DDBJ databases">
        <title>Alicyclobacillaceae gen. nov., sp. nov., isolated from chalcocite enrichment system.</title>
        <authorList>
            <person name="Jiang Z."/>
        </authorList>
    </citation>
    <scope>NUCLEOTIDE SEQUENCE</scope>
    <source>
        <strain evidence="5">MYW30-H2</strain>
    </source>
</reference>
<evidence type="ECO:0000256" key="1">
    <source>
        <dbReference type="ARBA" id="ARBA00022448"/>
    </source>
</evidence>
<dbReference type="InterPro" id="IPR003593">
    <property type="entry name" value="AAA+_ATPase"/>
</dbReference>
<dbReference type="PROSITE" id="PS00211">
    <property type="entry name" value="ABC_TRANSPORTER_1"/>
    <property type="match status" value="1"/>
</dbReference>
<dbReference type="InterPro" id="IPR050166">
    <property type="entry name" value="ABC_transporter_ATP-bind"/>
</dbReference>
<feature type="domain" description="ABC transporter" evidence="4">
    <location>
        <begin position="27"/>
        <end position="256"/>
    </location>
</feature>
<dbReference type="InterPro" id="IPR003439">
    <property type="entry name" value="ABC_transporter-like_ATP-bd"/>
</dbReference>
<dbReference type="EMBL" id="CP089291">
    <property type="protein sequence ID" value="UOF89551.1"/>
    <property type="molecule type" value="Genomic_DNA"/>
</dbReference>
<accession>A0ABY4CJD2</accession>
<dbReference type="PANTHER" id="PTHR42788">
    <property type="entry name" value="TAURINE IMPORT ATP-BINDING PROTEIN-RELATED"/>
    <property type="match status" value="1"/>
</dbReference>
<dbReference type="SUPFAM" id="SSF52540">
    <property type="entry name" value="P-loop containing nucleoside triphosphate hydrolases"/>
    <property type="match status" value="1"/>
</dbReference>
<keyword evidence="6" id="KW-1185">Reference proteome</keyword>
<dbReference type="PANTHER" id="PTHR42788:SF13">
    <property type="entry name" value="ALIPHATIC SULFONATES IMPORT ATP-BINDING PROTEIN SSUB"/>
    <property type="match status" value="1"/>
</dbReference>
<dbReference type="RefSeq" id="WP_347436241.1">
    <property type="nucleotide sequence ID" value="NZ_CP089291.1"/>
</dbReference>
<sequence length="283" mass="32554">MGLLKEEYMNKIDPHIQQSQAHKKIKISLKNIGKQFKIKNKIITAIENIDLDIQTGEFVCIVGPSGCGKTTLLRILAQLEQPSEGTLTMVHDDLNKPLNSMVFQEHAVFPWMTVKKNIAYGLTMRKLPKDQVEAAVEHYLQKTGLKKFANSYPHQLSGGMKQRVSVARAFANDPEILLMDEPFAALDEQNRIILQQELVRIWEETRKTVVFITHSIDEAIFLADRVYVMTSHPGMIARSFSIDLPRPRKIEQVRNSPRFQELFNEIWNILRMEVNKAKQSEML</sequence>
<evidence type="ECO:0000259" key="4">
    <source>
        <dbReference type="PROSITE" id="PS50893"/>
    </source>
</evidence>
<evidence type="ECO:0000256" key="2">
    <source>
        <dbReference type="ARBA" id="ARBA00022741"/>
    </source>
</evidence>
<organism evidence="5 6">
    <name type="scientific">Fodinisporobacter ferrooxydans</name>
    <dbReference type="NCBI Taxonomy" id="2901836"/>
    <lineage>
        <taxon>Bacteria</taxon>
        <taxon>Bacillati</taxon>
        <taxon>Bacillota</taxon>
        <taxon>Bacilli</taxon>
        <taxon>Bacillales</taxon>
        <taxon>Alicyclobacillaceae</taxon>
        <taxon>Fodinisporobacter</taxon>
    </lineage>
</organism>
<name>A0ABY4CJD2_9BACL</name>
<dbReference type="Gene3D" id="3.40.50.300">
    <property type="entry name" value="P-loop containing nucleotide triphosphate hydrolases"/>
    <property type="match status" value="1"/>
</dbReference>
<gene>
    <name evidence="5" type="ORF">LSG31_16910</name>
</gene>
<proteinExistence type="predicted"/>
<evidence type="ECO:0000313" key="5">
    <source>
        <dbReference type="EMBL" id="UOF89551.1"/>
    </source>
</evidence>
<dbReference type="GO" id="GO:0005524">
    <property type="term" value="F:ATP binding"/>
    <property type="evidence" value="ECO:0007669"/>
    <property type="project" value="UniProtKB-KW"/>
</dbReference>
<keyword evidence="2" id="KW-0547">Nucleotide-binding</keyword>
<protein>
    <submittedName>
        <fullName evidence="5">ABC transporter ATP-binding protein</fullName>
    </submittedName>
</protein>
<dbReference type="InterPro" id="IPR017871">
    <property type="entry name" value="ABC_transporter-like_CS"/>
</dbReference>
<dbReference type="PROSITE" id="PS50893">
    <property type="entry name" value="ABC_TRANSPORTER_2"/>
    <property type="match status" value="1"/>
</dbReference>
<evidence type="ECO:0000256" key="3">
    <source>
        <dbReference type="ARBA" id="ARBA00022840"/>
    </source>
</evidence>
<dbReference type="SMART" id="SM00382">
    <property type="entry name" value="AAA"/>
    <property type="match status" value="1"/>
</dbReference>
<evidence type="ECO:0000313" key="6">
    <source>
        <dbReference type="Proteomes" id="UP000830167"/>
    </source>
</evidence>
<dbReference type="CDD" id="cd03293">
    <property type="entry name" value="ABC_NrtD_SsuB_transporters"/>
    <property type="match status" value="1"/>
</dbReference>